<accession>A8W736</accession>
<reference evidence="2 3" key="1">
    <citation type="submission" date="2007-10" db="EMBL/GenBank/DDBJ databases">
        <title>A new strain of Beet mild curly top virus isolated from pepper in Mexico.</title>
        <authorList>
            <person name="Mauricio-Castillo J.A."/>
            <person name="Londono A."/>
            <person name="Arguello-Astorga G.R."/>
        </authorList>
    </citation>
    <scope>NUCLEOTIDE SEQUENCE [LARGE SCALE GENOMIC DNA]</scope>
    <source>
        <strain evidence="2 3">BMCTV-Mexico</strain>
    </source>
</reference>
<feature type="region of interest" description="Disordered" evidence="1">
    <location>
        <begin position="60"/>
        <end position="93"/>
    </location>
</feature>
<evidence type="ECO:0000313" key="2">
    <source>
        <dbReference type="EMBL" id="ABW74008.1"/>
    </source>
</evidence>
<protein>
    <submittedName>
        <fullName evidence="2">Movement protein</fullName>
    </submittedName>
</protein>
<name>A8W736_9GEMI</name>
<proteinExistence type="predicted"/>
<sequence length="93" mass="10575">MMVCLPDWLFLLFIFSILLQSGTNFYGTFQSGSISRQLSSLSSSIDQLFLKIQQVVYTRNPSRDRASDPRRRRGLSAIPEGIEEVTETQGQFP</sequence>
<dbReference type="InterPro" id="IPR009997">
    <property type="entry name" value="MP_R3"/>
</dbReference>
<evidence type="ECO:0000313" key="3">
    <source>
        <dbReference type="Proteomes" id="UP000232687"/>
    </source>
</evidence>
<organism evidence="2 3">
    <name type="scientific">Beet curly top virus</name>
    <dbReference type="NCBI Taxonomy" id="10840"/>
    <lineage>
        <taxon>Viruses</taxon>
        <taxon>Monodnaviria</taxon>
        <taxon>Shotokuvirae</taxon>
        <taxon>Cressdnaviricota</taxon>
        <taxon>Repensiviricetes</taxon>
        <taxon>Geplafuvirales</taxon>
        <taxon>Geminiviridae</taxon>
        <taxon>Curtovirus</taxon>
        <taxon>Curtovirus betae</taxon>
    </lineage>
</organism>
<dbReference type="Pfam" id="PF07436">
    <property type="entry name" value="Curto_V3"/>
    <property type="match status" value="1"/>
</dbReference>
<evidence type="ECO:0000256" key="1">
    <source>
        <dbReference type="SAM" id="MobiDB-lite"/>
    </source>
</evidence>
<dbReference type="Proteomes" id="UP000232687">
    <property type="component" value="Segment"/>
</dbReference>
<gene>
    <name evidence="2" type="primary">V3</name>
</gene>
<dbReference type="EMBL" id="EU193175">
    <property type="protein sequence ID" value="ABW74008.1"/>
    <property type="molecule type" value="Genomic_DNA"/>
</dbReference>